<name>A0A7W2M6Y5_9FLAO</name>
<dbReference type="InterPro" id="IPR029058">
    <property type="entry name" value="AB_hydrolase_fold"/>
</dbReference>
<gene>
    <name evidence="3" type="ORF">H3Z82_14010</name>
</gene>
<protein>
    <submittedName>
        <fullName evidence="3">S9 family peptidase</fullName>
    </submittedName>
</protein>
<dbReference type="GO" id="GO:0004252">
    <property type="term" value="F:serine-type endopeptidase activity"/>
    <property type="evidence" value="ECO:0007669"/>
    <property type="project" value="TreeGrafter"/>
</dbReference>
<dbReference type="PANTHER" id="PTHR42776">
    <property type="entry name" value="SERINE PEPTIDASE S9 FAMILY MEMBER"/>
    <property type="match status" value="1"/>
</dbReference>
<evidence type="ECO:0000259" key="2">
    <source>
        <dbReference type="Pfam" id="PF00326"/>
    </source>
</evidence>
<dbReference type="Pfam" id="PF00326">
    <property type="entry name" value="Peptidase_S9"/>
    <property type="match status" value="1"/>
</dbReference>
<keyword evidence="1" id="KW-0378">Hydrolase</keyword>
<dbReference type="AlphaFoldDB" id="A0A7W2M6Y5"/>
<feature type="domain" description="Peptidase S9 prolyl oligopeptidase catalytic" evidence="2">
    <location>
        <begin position="599"/>
        <end position="775"/>
    </location>
</feature>
<evidence type="ECO:0000313" key="3">
    <source>
        <dbReference type="EMBL" id="MBA6153844.1"/>
    </source>
</evidence>
<dbReference type="GO" id="GO:0006508">
    <property type="term" value="P:proteolysis"/>
    <property type="evidence" value="ECO:0007669"/>
    <property type="project" value="InterPro"/>
</dbReference>
<comment type="caution">
    <text evidence="3">The sequence shown here is derived from an EMBL/GenBank/DDBJ whole genome shotgun (WGS) entry which is preliminary data.</text>
</comment>
<dbReference type="Proteomes" id="UP000541857">
    <property type="component" value="Unassembled WGS sequence"/>
</dbReference>
<dbReference type="PANTHER" id="PTHR42776:SF27">
    <property type="entry name" value="DIPEPTIDYL PEPTIDASE FAMILY MEMBER 6"/>
    <property type="match status" value="1"/>
</dbReference>
<dbReference type="InterPro" id="IPR001375">
    <property type="entry name" value="Peptidase_S9_cat"/>
</dbReference>
<sequence>MKKHVYPFGQKPQFSPNEKWFSFFKNDQWVLFDLTNKTETWTDSILSAQFALNGEITLLRHKNHPDKLTVYNNKNKNELTINHTTNFSISPDKENMVVIQQNDSLFNLLLVDLKQPDKPTLLKEKINHSSNFRWSDSGNLLAFYEETKSIKGEYKDHILHCLDLKENTKNKILYSEKLNKDYYLNSHVITFSKDETTINFMAFPKDESHKIIDPQIWRSSDAIHPPVGETYNKRWLISWDLTNGKLTPISDQSYLMATGDYQHFFTLNNKNYQPSFKYGNFYNDIISRNSKTGKTKIIDNEFIVLTRLEVIATSPKENYFTWIKEKDWWVYNSEKDEKTCITCGIKDEFAIPVDSENSLNVPYGTAFYSKDNNNIILTSKHNIWIYNFNDNDIQPLFKDNKNYNYQIESAKPEWLDSRGENYNLYKKPPVDLENGLFVVQYDLNTNNESLYLYETGNELKFITSSLHKISSPRKAGDAIVYTLSNYNLPPQIVYWKNGKETIMKQSNKQQQNYYWGHSELLTYPGPYGTTLKGILFYPGNYNPDKKYPVIFKIYSEVNITALKDYIPLTLQNSVGWNNFVFTTQDYFVFMPDISYKLNHTGESALKSVLAGVDAINKIRGVDTSRMGLFGHSFGGYEASYIATQTDKFKTIVCFAASQDLSSNYLSIDDGKRFNYFRFEHNQYRITAPYYSHIFLDNSPILQAHKINTPMLLIAGTNDNRVDWKNSIKMQLALTRLEKKSTLLLYKDEYHVFTEKHNQIDISKKMMEWFNYHLKDKSKPHWN</sequence>
<accession>A0A7W2M6Y5</accession>
<dbReference type="RefSeq" id="WP_182206128.1">
    <property type="nucleotide sequence ID" value="NZ_JACGLT010000011.1"/>
</dbReference>
<evidence type="ECO:0000256" key="1">
    <source>
        <dbReference type="ARBA" id="ARBA00022801"/>
    </source>
</evidence>
<dbReference type="Gene3D" id="3.40.50.1820">
    <property type="entry name" value="alpha/beta hydrolase"/>
    <property type="match status" value="1"/>
</dbReference>
<dbReference type="EMBL" id="JACGLT010000011">
    <property type="protein sequence ID" value="MBA6153844.1"/>
    <property type="molecule type" value="Genomic_DNA"/>
</dbReference>
<dbReference type="SUPFAM" id="SSF82171">
    <property type="entry name" value="DPP6 N-terminal domain-like"/>
    <property type="match status" value="1"/>
</dbReference>
<reference evidence="3 4" key="1">
    <citation type="submission" date="2020-07" db="EMBL/GenBank/DDBJ databases">
        <title>Bacterium isolated from marine sediment.</title>
        <authorList>
            <person name="Shang D."/>
        </authorList>
    </citation>
    <scope>NUCLEOTIDE SEQUENCE [LARGE SCALE GENOMIC DNA]</scope>
    <source>
        <strain evidence="3 4">F6074</strain>
    </source>
</reference>
<dbReference type="SUPFAM" id="SSF53474">
    <property type="entry name" value="alpha/beta-Hydrolases"/>
    <property type="match status" value="1"/>
</dbReference>
<evidence type="ECO:0000313" key="4">
    <source>
        <dbReference type="Proteomes" id="UP000541857"/>
    </source>
</evidence>
<proteinExistence type="predicted"/>
<keyword evidence="4" id="KW-1185">Reference proteome</keyword>
<organism evidence="3 4">
    <name type="scientific">Gelidibacter maritimus</name>
    <dbReference type="NCBI Taxonomy" id="2761487"/>
    <lineage>
        <taxon>Bacteria</taxon>
        <taxon>Pseudomonadati</taxon>
        <taxon>Bacteroidota</taxon>
        <taxon>Flavobacteriia</taxon>
        <taxon>Flavobacteriales</taxon>
        <taxon>Flavobacteriaceae</taxon>
        <taxon>Gelidibacter</taxon>
    </lineage>
</organism>